<accession>A0A6C0EDB7</accession>
<dbReference type="EMBL" id="MN739813">
    <property type="protein sequence ID" value="QHT27176.1"/>
    <property type="molecule type" value="Genomic_DNA"/>
</dbReference>
<dbReference type="AlphaFoldDB" id="A0A6C0EDB7"/>
<sequence>MNITNINNYLETIYFSNLVLYIQKNNINDEIISKYFYDIKKNNNIISKSLSDSDIIQSSENNNIYENLYKKSWSKLNIVHKIIKIKEFINTLNIEIEEEKNNLINTLIQFIKNKKVKNNDDIKYDEINGKIITLTNLQFNNNKYYINKY</sequence>
<reference evidence="1" key="1">
    <citation type="journal article" date="2020" name="Nature">
        <title>Giant virus diversity and host interactions through global metagenomics.</title>
        <authorList>
            <person name="Schulz F."/>
            <person name="Roux S."/>
            <person name="Paez-Espino D."/>
            <person name="Jungbluth S."/>
            <person name="Walsh D.A."/>
            <person name="Denef V.J."/>
            <person name="McMahon K.D."/>
            <person name="Konstantinidis K.T."/>
            <person name="Eloe-Fadrosh E.A."/>
            <person name="Kyrpides N.C."/>
            <person name="Woyke T."/>
        </authorList>
    </citation>
    <scope>NUCLEOTIDE SEQUENCE</scope>
    <source>
        <strain evidence="1">GVMAG-M-3300023179-2</strain>
    </source>
</reference>
<evidence type="ECO:0000313" key="1">
    <source>
        <dbReference type="EMBL" id="QHT27176.1"/>
    </source>
</evidence>
<proteinExistence type="predicted"/>
<organism evidence="1">
    <name type="scientific">viral metagenome</name>
    <dbReference type="NCBI Taxonomy" id="1070528"/>
    <lineage>
        <taxon>unclassified sequences</taxon>
        <taxon>metagenomes</taxon>
        <taxon>organismal metagenomes</taxon>
    </lineage>
</organism>
<name>A0A6C0EDB7_9ZZZZ</name>
<protein>
    <submittedName>
        <fullName evidence="1">Uncharacterized protein</fullName>
    </submittedName>
</protein>